<dbReference type="InterPro" id="IPR007497">
    <property type="entry name" value="SIMPL/DUF541"/>
</dbReference>
<dbReference type="Proteomes" id="UP000003806">
    <property type="component" value="Chromosome"/>
</dbReference>
<dbReference type="OrthoDB" id="8613250at2"/>
<evidence type="ECO:0000313" key="4">
    <source>
        <dbReference type="Proteomes" id="UP000003806"/>
    </source>
</evidence>
<dbReference type="GO" id="GO:0006974">
    <property type="term" value="P:DNA damage response"/>
    <property type="evidence" value="ECO:0007669"/>
    <property type="project" value="TreeGrafter"/>
</dbReference>
<feature type="chain" id="PRO_5003541970" evidence="2">
    <location>
        <begin position="25"/>
        <end position="239"/>
    </location>
</feature>
<evidence type="ECO:0000256" key="1">
    <source>
        <dbReference type="SAM" id="Coils"/>
    </source>
</evidence>
<keyword evidence="4" id="KW-1185">Reference proteome</keyword>
<dbReference type="PANTHER" id="PTHR34387">
    <property type="entry name" value="SLR1258 PROTEIN"/>
    <property type="match status" value="1"/>
</dbReference>
<dbReference type="HOGENOM" id="CLU_086898_1_0_0"/>
<protein>
    <submittedName>
        <fullName evidence="3">Putative periplasmic/secreted protein</fullName>
    </submittedName>
</protein>
<organism evidence="3 4">
    <name type="scientific">Jonquetella anthropi DSM 22815</name>
    <dbReference type="NCBI Taxonomy" id="885272"/>
    <lineage>
        <taxon>Bacteria</taxon>
        <taxon>Thermotogati</taxon>
        <taxon>Synergistota</taxon>
        <taxon>Synergistia</taxon>
        <taxon>Synergistales</taxon>
        <taxon>Dethiosulfovibrionaceae</taxon>
        <taxon>Jonquetella</taxon>
    </lineage>
</organism>
<dbReference type="STRING" id="885272.JonanDRAFT_1107"/>
<accession>H0ULB5</accession>
<dbReference type="Gene3D" id="3.30.110.170">
    <property type="entry name" value="Protein of unknown function (DUF541), domain 1"/>
    <property type="match status" value="1"/>
</dbReference>
<sequence length="239" mass="25773">MRRVSGKLKGLLAAFVLAASFASAAQAELDQNVVNLSATADQLVARDLMEVDFVVSAHDPDRQKAAAEVTEKANKLAQAIREVKEVQLQTSTREGFWQALPGVSSSISGKQAWYDTARFTVSSKDFDALSKLTADVSQIAAVESIQCRVSRSRLAEIEDQLVKSALDRFKAKADMIAKHLGFSSYSIGTISVVDMNGETPVTNCRNFSNMKSAELAAPETVEPGTARVQLSVTGSIQMK</sequence>
<keyword evidence="2" id="KW-0732">Signal</keyword>
<dbReference type="InterPro" id="IPR052022">
    <property type="entry name" value="26kDa_periplasmic_antigen"/>
</dbReference>
<proteinExistence type="predicted"/>
<evidence type="ECO:0000256" key="2">
    <source>
        <dbReference type="SAM" id="SignalP"/>
    </source>
</evidence>
<dbReference type="RefSeq" id="WP_008523099.1">
    <property type="nucleotide sequence ID" value="NZ_CM001376.1"/>
</dbReference>
<dbReference type="EMBL" id="CM001376">
    <property type="protein sequence ID" value="EHM13474.1"/>
    <property type="molecule type" value="Genomic_DNA"/>
</dbReference>
<name>H0ULB5_9BACT</name>
<feature type="signal peptide" evidence="2">
    <location>
        <begin position="1"/>
        <end position="24"/>
    </location>
</feature>
<evidence type="ECO:0000313" key="3">
    <source>
        <dbReference type="EMBL" id="EHM13474.1"/>
    </source>
</evidence>
<dbReference type="Pfam" id="PF04402">
    <property type="entry name" value="SIMPL"/>
    <property type="match status" value="1"/>
</dbReference>
<dbReference type="Gene3D" id="3.30.70.2970">
    <property type="entry name" value="Protein of unknown function (DUF541), domain 2"/>
    <property type="match status" value="1"/>
</dbReference>
<gene>
    <name evidence="3" type="ORF">JonanDRAFT_1107</name>
</gene>
<dbReference type="PANTHER" id="PTHR34387:SF1">
    <property type="entry name" value="PERIPLASMIC IMMUNOGENIC PROTEIN"/>
    <property type="match status" value="1"/>
</dbReference>
<dbReference type="eggNOG" id="COG3471">
    <property type="taxonomic scope" value="Bacteria"/>
</dbReference>
<feature type="coiled-coil region" evidence="1">
    <location>
        <begin position="62"/>
        <end position="89"/>
    </location>
</feature>
<reference evidence="3 4" key="1">
    <citation type="submission" date="2011-11" db="EMBL/GenBank/DDBJ databases">
        <title>The Noncontiguous Finished genome of Jonquetella anthropi DSM 22815.</title>
        <authorList>
            <consortium name="US DOE Joint Genome Institute (JGI-PGF)"/>
            <person name="Lucas S."/>
            <person name="Copeland A."/>
            <person name="Lapidus A."/>
            <person name="Glavina del Rio T."/>
            <person name="Dalin E."/>
            <person name="Tice H."/>
            <person name="Bruce D."/>
            <person name="Goodwin L."/>
            <person name="Pitluck S."/>
            <person name="Peters L."/>
            <person name="Mikhailova N."/>
            <person name="Held B."/>
            <person name="Kyrpides N."/>
            <person name="Mavromatis K."/>
            <person name="Ivanova N."/>
            <person name="Markowitz V."/>
            <person name="Cheng J.-F."/>
            <person name="Hugenholtz P."/>
            <person name="Woyke T."/>
            <person name="Wu D."/>
            <person name="Gronow S."/>
            <person name="Wellnitz S."/>
            <person name="Brambilla E."/>
            <person name="Klenk H.-P."/>
            <person name="Eisen J.A."/>
        </authorList>
    </citation>
    <scope>NUCLEOTIDE SEQUENCE [LARGE SCALE GENOMIC DNA]</scope>
    <source>
        <strain evidence="3 4">DSM 22815</strain>
    </source>
</reference>
<dbReference type="AlphaFoldDB" id="H0ULB5"/>
<keyword evidence="1" id="KW-0175">Coiled coil</keyword>